<feature type="transmembrane region" description="Helical" evidence="5">
    <location>
        <begin position="295"/>
        <end position="317"/>
    </location>
</feature>
<keyword evidence="8" id="KW-1185">Reference proteome</keyword>
<dbReference type="InterPro" id="IPR006029">
    <property type="entry name" value="Neurotrans-gated_channel_TM"/>
</dbReference>
<feature type="transmembrane region" description="Helical" evidence="5">
    <location>
        <begin position="531"/>
        <end position="549"/>
    </location>
</feature>
<evidence type="ECO:0000313" key="8">
    <source>
        <dbReference type="Proteomes" id="UP000492821"/>
    </source>
</evidence>
<dbReference type="WBParaSite" id="Pan_g20269.t1">
    <property type="protein sequence ID" value="Pan_g20269.t1"/>
    <property type="gene ID" value="Pan_g20269"/>
</dbReference>
<keyword evidence="4 5" id="KW-0472">Membrane</keyword>
<evidence type="ECO:0000313" key="9">
    <source>
        <dbReference type="WBParaSite" id="Pan_g20269.t1"/>
    </source>
</evidence>
<dbReference type="PANTHER" id="PTHR18945">
    <property type="entry name" value="NEUROTRANSMITTER GATED ION CHANNEL"/>
    <property type="match status" value="1"/>
</dbReference>
<sequence>MFIITVAMTCLHCKMLQRRRLSRGIMAMVLAITMIVVMGTVAGRTQTSQPHTTIANSQSIGPRAVVTAPEEEFIPPDDTYPRYMKLLYTALFKDYQNELRPVKNESEPLKVALQFWLKQVLKVKEKDQTVLVYCWLELYWRDEFLSWNPSDFGGIDKIHVPAHKLWKPDILVYNSATMNIKENELETYAILTNNGDVTLFRSMITDITCDFSVRLREFPFDKQVCFLTFSSWSFDGSKIKLAPVNGTDNLELYIHNTEWQLIDFNHKTYIKKYDCCPNPFIDITYFVALKRSPSYYIFSLVIPSAFITVVTIVGFFTPHSTTGENTEKVSLGVTAVMSTAIIMMMVSDNVPATADVVPLIAKYYIGLIFIIFAAALSTTFTLSYQMRGNLGERMSPTVRYYLFERIAKNPLLSWIFAVQLASKKHIGRAKTLENMFVFENSSTCRDSSSCRVSLTHSSDKKARLVQMEELTGEVVPHFPPVSDCENVSCASYSFKRLYECINAIEQSIVTEQEQKLIKFEWEQGTRIIERLIMIVYIVITFLFAIYMLVGRDEDLKLNDELMDRTKFQ</sequence>
<dbReference type="Gene3D" id="1.20.58.390">
    <property type="entry name" value="Neurotransmitter-gated ion-channel transmembrane domain"/>
    <property type="match status" value="1"/>
</dbReference>
<evidence type="ECO:0000256" key="4">
    <source>
        <dbReference type="ARBA" id="ARBA00023136"/>
    </source>
</evidence>
<dbReference type="CDD" id="cd18997">
    <property type="entry name" value="LGIC_ECD_nAChR"/>
    <property type="match status" value="1"/>
</dbReference>
<name>A0A7E4VFG7_PANRE</name>
<evidence type="ECO:0000256" key="2">
    <source>
        <dbReference type="ARBA" id="ARBA00022692"/>
    </source>
</evidence>
<feature type="transmembrane region" description="Helical" evidence="5">
    <location>
        <begin position="329"/>
        <end position="347"/>
    </location>
</feature>
<dbReference type="SUPFAM" id="SSF63712">
    <property type="entry name" value="Nicotinic receptor ligand binding domain-like"/>
    <property type="match status" value="1"/>
</dbReference>
<organism evidence="8 9">
    <name type="scientific">Panagrellus redivivus</name>
    <name type="common">Microworm</name>
    <dbReference type="NCBI Taxonomy" id="6233"/>
    <lineage>
        <taxon>Eukaryota</taxon>
        <taxon>Metazoa</taxon>
        <taxon>Ecdysozoa</taxon>
        <taxon>Nematoda</taxon>
        <taxon>Chromadorea</taxon>
        <taxon>Rhabditida</taxon>
        <taxon>Tylenchina</taxon>
        <taxon>Panagrolaimomorpha</taxon>
        <taxon>Panagrolaimoidea</taxon>
        <taxon>Panagrolaimidae</taxon>
        <taxon>Panagrellus</taxon>
    </lineage>
</organism>
<dbReference type="InterPro" id="IPR006201">
    <property type="entry name" value="Neur_channel"/>
</dbReference>
<dbReference type="Pfam" id="PF02932">
    <property type="entry name" value="Neur_chan_memb"/>
    <property type="match status" value="1"/>
</dbReference>
<comment type="subcellular location">
    <subcellularLocation>
        <location evidence="1">Membrane</location>
        <topology evidence="1">Multi-pass membrane protein</topology>
    </subcellularLocation>
</comment>
<evidence type="ECO:0000256" key="1">
    <source>
        <dbReference type="ARBA" id="ARBA00004141"/>
    </source>
</evidence>
<accession>A0A7E4VFG7</accession>
<evidence type="ECO:0000256" key="3">
    <source>
        <dbReference type="ARBA" id="ARBA00022989"/>
    </source>
</evidence>
<keyword evidence="3 5" id="KW-1133">Transmembrane helix</keyword>
<dbReference type="CDD" id="cd19051">
    <property type="entry name" value="LGIC_TM_cation"/>
    <property type="match status" value="1"/>
</dbReference>
<reference evidence="8" key="1">
    <citation type="journal article" date="2013" name="Genetics">
        <title>The draft genome and transcriptome of Panagrellus redivivus are shaped by the harsh demands of a free-living lifestyle.</title>
        <authorList>
            <person name="Srinivasan J."/>
            <person name="Dillman A.R."/>
            <person name="Macchietto M.G."/>
            <person name="Heikkinen L."/>
            <person name="Lakso M."/>
            <person name="Fracchia K.M."/>
            <person name="Antoshechkin I."/>
            <person name="Mortazavi A."/>
            <person name="Wong G."/>
            <person name="Sternberg P.W."/>
        </authorList>
    </citation>
    <scope>NUCLEOTIDE SEQUENCE [LARGE SCALE GENOMIC DNA]</scope>
    <source>
        <strain evidence="8">MT8872</strain>
    </source>
</reference>
<dbReference type="AlphaFoldDB" id="A0A7E4VFG7"/>
<dbReference type="InterPro" id="IPR036734">
    <property type="entry name" value="Neur_chan_lig-bd_sf"/>
</dbReference>
<dbReference type="InterPro" id="IPR036719">
    <property type="entry name" value="Neuro-gated_channel_TM_sf"/>
</dbReference>
<dbReference type="FunFam" id="2.70.170.10:FF:000028">
    <property type="entry name" value="AcetylCholine Receptor"/>
    <property type="match status" value="1"/>
</dbReference>
<proteinExistence type="predicted"/>
<protein>
    <submittedName>
        <fullName evidence="9">Neur_chan_LBD domain-containing protein</fullName>
    </submittedName>
</protein>
<dbReference type="Pfam" id="PF02931">
    <property type="entry name" value="Neur_chan_LBD"/>
    <property type="match status" value="1"/>
</dbReference>
<dbReference type="Gene3D" id="2.70.170.10">
    <property type="entry name" value="Neurotransmitter-gated ion-channel ligand-binding domain"/>
    <property type="match status" value="1"/>
</dbReference>
<feature type="domain" description="Neurotransmitter-gated ion-channel ligand-binding" evidence="6">
    <location>
        <begin position="87"/>
        <end position="293"/>
    </location>
</feature>
<feature type="transmembrane region" description="Helical" evidence="5">
    <location>
        <begin position="21"/>
        <end position="42"/>
    </location>
</feature>
<feature type="domain" description="Neurotransmitter-gated ion-channel transmembrane" evidence="7">
    <location>
        <begin position="300"/>
        <end position="546"/>
    </location>
</feature>
<dbReference type="GO" id="GO:0016020">
    <property type="term" value="C:membrane"/>
    <property type="evidence" value="ECO:0007669"/>
    <property type="project" value="UniProtKB-SubCell"/>
</dbReference>
<dbReference type="Proteomes" id="UP000492821">
    <property type="component" value="Unassembled WGS sequence"/>
</dbReference>
<keyword evidence="2 5" id="KW-0812">Transmembrane</keyword>
<reference evidence="9" key="2">
    <citation type="submission" date="2020-10" db="UniProtKB">
        <authorList>
            <consortium name="WormBaseParasite"/>
        </authorList>
    </citation>
    <scope>IDENTIFICATION</scope>
</reference>
<dbReference type="GO" id="GO:0005230">
    <property type="term" value="F:extracellular ligand-gated monoatomic ion channel activity"/>
    <property type="evidence" value="ECO:0007669"/>
    <property type="project" value="InterPro"/>
</dbReference>
<evidence type="ECO:0000259" key="7">
    <source>
        <dbReference type="Pfam" id="PF02932"/>
    </source>
</evidence>
<feature type="transmembrane region" description="Helical" evidence="5">
    <location>
        <begin position="363"/>
        <end position="384"/>
    </location>
</feature>
<dbReference type="InterPro" id="IPR038050">
    <property type="entry name" value="Neuro_actylchol_rec"/>
</dbReference>
<dbReference type="SUPFAM" id="SSF90112">
    <property type="entry name" value="Neurotransmitter-gated ion-channel transmembrane pore"/>
    <property type="match status" value="1"/>
</dbReference>
<dbReference type="PRINTS" id="PR00252">
    <property type="entry name" value="NRIONCHANNEL"/>
</dbReference>
<dbReference type="GO" id="GO:0004888">
    <property type="term" value="F:transmembrane signaling receptor activity"/>
    <property type="evidence" value="ECO:0007669"/>
    <property type="project" value="InterPro"/>
</dbReference>
<evidence type="ECO:0000259" key="6">
    <source>
        <dbReference type="Pfam" id="PF02931"/>
    </source>
</evidence>
<evidence type="ECO:0000256" key="5">
    <source>
        <dbReference type="SAM" id="Phobius"/>
    </source>
</evidence>
<dbReference type="InterPro" id="IPR006202">
    <property type="entry name" value="Neur_chan_lig-bd"/>
</dbReference>